<dbReference type="EMBL" id="BLXT01002301">
    <property type="protein sequence ID" value="GFN92924.1"/>
    <property type="molecule type" value="Genomic_DNA"/>
</dbReference>
<protein>
    <recommendedName>
        <fullName evidence="9">Endophilin-B1</fullName>
    </recommendedName>
</protein>
<keyword evidence="2 3" id="KW-0728">SH3 domain</keyword>
<dbReference type="InterPro" id="IPR027267">
    <property type="entry name" value="AH/BAR_dom_sf"/>
</dbReference>
<feature type="domain" description="SH3" evidence="5">
    <location>
        <begin position="353"/>
        <end position="413"/>
    </location>
</feature>
<dbReference type="InterPro" id="IPR050384">
    <property type="entry name" value="Endophilin_SH3RF"/>
</dbReference>
<reference evidence="7 8" key="1">
    <citation type="journal article" date="2021" name="Elife">
        <title>Chloroplast acquisition without the gene transfer in kleptoplastic sea slugs, Plakobranchus ocellatus.</title>
        <authorList>
            <person name="Maeda T."/>
            <person name="Takahashi S."/>
            <person name="Yoshida T."/>
            <person name="Shimamura S."/>
            <person name="Takaki Y."/>
            <person name="Nagai Y."/>
            <person name="Toyoda A."/>
            <person name="Suzuki Y."/>
            <person name="Arimoto A."/>
            <person name="Ishii H."/>
            <person name="Satoh N."/>
            <person name="Nishiyama T."/>
            <person name="Hasebe M."/>
            <person name="Maruyama T."/>
            <person name="Minagawa J."/>
            <person name="Obokata J."/>
            <person name="Shigenobu S."/>
        </authorList>
    </citation>
    <scope>NUCLEOTIDE SEQUENCE [LARGE SCALE GENOMIC DNA]</scope>
</reference>
<name>A0AAV3ZCQ4_9GAST</name>
<comment type="caution">
    <text evidence="7">The sequence shown here is derived from an EMBL/GenBank/DDBJ whole genome shotgun (WGS) entry which is preliminary data.</text>
</comment>
<evidence type="ECO:0000256" key="1">
    <source>
        <dbReference type="ARBA" id="ARBA00006697"/>
    </source>
</evidence>
<feature type="region of interest" description="Disordered" evidence="4">
    <location>
        <begin position="302"/>
        <end position="350"/>
    </location>
</feature>
<comment type="similarity">
    <text evidence="1">Belongs to the endophilin family.</text>
</comment>
<dbReference type="SMART" id="SM00721">
    <property type="entry name" value="BAR"/>
    <property type="match status" value="1"/>
</dbReference>
<dbReference type="PANTHER" id="PTHR14167">
    <property type="entry name" value="SH3 DOMAIN-CONTAINING"/>
    <property type="match status" value="1"/>
</dbReference>
<dbReference type="Pfam" id="PF03114">
    <property type="entry name" value="BAR"/>
    <property type="match status" value="2"/>
</dbReference>
<evidence type="ECO:0000256" key="3">
    <source>
        <dbReference type="PROSITE-ProRule" id="PRU00192"/>
    </source>
</evidence>
<dbReference type="SUPFAM" id="SSF103657">
    <property type="entry name" value="BAR/IMD domain-like"/>
    <property type="match status" value="2"/>
</dbReference>
<dbReference type="Gene3D" id="2.30.30.40">
    <property type="entry name" value="SH3 Domains"/>
    <property type="match status" value="1"/>
</dbReference>
<dbReference type="InterPro" id="IPR004148">
    <property type="entry name" value="BAR_dom"/>
</dbReference>
<gene>
    <name evidence="7" type="ORF">PoB_001943000</name>
</gene>
<keyword evidence="8" id="KW-1185">Reference proteome</keyword>
<dbReference type="PROSITE" id="PS50002">
    <property type="entry name" value="SH3"/>
    <property type="match status" value="1"/>
</dbReference>
<dbReference type="PANTHER" id="PTHR14167:SF76">
    <property type="entry name" value="ENDOPHILIN B, ISOFORM A"/>
    <property type="match status" value="1"/>
</dbReference>
<evidence type="ECO:0000256" key="4">
    <source>
        <dbReference type="SAM" id="MobiDB-lite"/>
    </source>
</evidence>
<dbReference type="AlphaFoldDB" id="A0AAV3ZCQ4"/>
<dbReference type="GO" id="GO:0016020">
    <property type="term" value="C:membrane"/>
    <property type="evidence" value="ECO:0007669"/>
    <property type="project" value="TreeGrafter"/>
</dbReference>
<evidence type="ECO:0000259" key="5">
    <source>
        <dbReference type="PROSITE" id="PS50002"/>
    </source>
</evidence>
<dbReference type="SUPFAM" id="SSF50044">
    <property type="entry name" value="SH3-domain"/>
    <property type="match status" value="1"/>
</dbReference>
<organism evidence="7 8">
    <name type="scientific">Plakobranchus ocellatus</name>
    <dbReference type="NCBI Taxonomy" id="259542"/>
    <lineage>
        <taxon>Eukaryota</taxon>
        <taxon>Metazoa</taxon>
        <taxon>Spiralia</taxon>
        <taxon>Lophotrochozoa</taxon>
        <taxon>Mollusca</taxon>
        <taxon>Gastropoda</taxon>
        <taxon>Heterobranchia</taxon>
        <taxon>Euthyneura</taxon>
        <taxon>Panpulmonata</taxon>
        <taxon>Sacoglossa</taxon>
        <taxon>Placobranchoidea</taxon>
        <taxon>Plakobranchidae</taxon>
        <taxon>Plakobranchus</taxon>
    </lineage>
</organism>
<feature type="compositionally biased region" description="Low complexity" evidence="4">
    <location>
        <begin position="318"/>
        <end position="338"/>
    </location>
</feature>
<dbReference type="GO" id="GO:0005737">
    <property type="term" value="C:cytoplasm"/>
    <property type="evidence" value="ECO:0007669"/>
    <property type="project" value="InterPro"/>
</dbReference>
<dbReference type="CDD" id="cd07594">
    <property type="entry name" value="BAR_Endophilin_B"/>
    <property type="match status" value="1"/>
</dbReference>
<dbReference type="Proteomes" id="UP000735302">
    <property type="component" value="Unassembled WGS sequence"/>
</dbReference>
<evidence type="ECO:0000259" key="6">
    <source>
        <dbReference type="PROSITE" id="PS51021"/>
    </source>
</evidence>
<dbReference type="InterPro" id="IPR036028">
    <property type="entry name" value="SH3-like_dom_sf"/>
</dbReference>
<dbReference type="SMART" id="SM00326">
    <property type="entry name" value="SH3"/>
    <property type="match status" value="1"/>
</dbReference>
<dbReference type="GO" id="GO:0061024">
    <property type="term" value="P:membrane organization"/>
    <property type="evidence" value="ECO:0007669"/>
    <property type="project" value="TreeGrafter"/>
</dbReference>
<evidence type="ECO:0000313" key="7">
    <source>
        <dbReference type="EMBL" id="GFN92924.1"/>
    </source>
</evidence>
<accession>A0AAV3ZCQ4</accession>
<dbReference type="CDD" id="cd11802">
    <property type="entry name" value="SH3_Endophilin_B"/>
    <property type="match status" value="1"/>
</dbReference>
<feature type="compositionally biased region" description="Gly residues" evidence="4">
    <location>
        <begin position="302"/>
        <end position="317"/>
    </location>
</feature>
<dbReference type="Gene3D" id="1.20.1270.60">
    <property type="entry name" value="Arfaptin homology (AH) domain/BAR domain"/>
    <property type="match status" value="2"/>
</dbReference>
<feature type="domain" description="BAR" evidence="6">
    <location>
        <begin position="29"/>
        <end position="304"/>
    </location>
</feature>
<sequence length="413" mass="45151">MDLNSLNARFKKVAGGASTVFNRAVQFTEEKLGTAEKTELDAHFENLMQRSDKTKLWTETILKQTSTLLQPNPNQRMEDLLYEKLDRKKKDRITQYEILGNAMVDAGNEFGPGTSYGNALVKCGQAQLQIGNAERDFITSTANNFLQPLSNFLEGDMKTILKEKKILETKRLDLDACKSRLRKAKSASSQSQAEADLRVAQSEFDRQAEITKILLEGINSAHAEADLRVAQSEFDRQAEITKILLEGINSAHGYDIKALFVLQTHHLRCLNDFIEAQMTYYAQCQQYMADLQRQLGSFPLGSGGGGGSGGGAGGSSGGVPLSSNNNLASSSSSSAPLVPSAPPSIEVTAATPVERRQAKALYDYDAADSSELSLLADELIMVFKAPGLDPDWLMAERGSQRGKVPVTYLKVLE</sequence>
<evidence type="ECO:0000256" key="2">
    <source>
        <dbReference type="ARBA" id="ARBA00022443"/>
    </source>
</evidence>
<dbReference type="Pfam" id="PF14604">
    <property type="entry name" value="SH3_9"/>
    <property type="match status" value="1"/>
</dbReference>
<evidence type="ECO:0000313" key="8">
    <source>
        <dbReference type="Proteomes" id="UP000735302"/>
    </source>
</evidence>
<dbReference type="PROSITE" id="PS51021">
    <property type="entry name" value="BAR"/>
    <property type="match status" value="1"/>
</dbReference>
<proteinExistence type="inferred from homology"/>
<dbReference type="InterPro" id="IPR001452">
    <property type="entry name" value="SH3_domain"/>
</dbReference>
<evidence type="ECO:0008006" key="9">
    <source>
        <dbReference type="Google" id="ProtNLM"/>
    </source>
</evidence>